<accession>A0A1E7QYV8</accession>
<protein>
    <submittedName>
        <fullName evidence="2">Uncharacterized protein</fullName>
    </submittedName>
</protein>
<keyword evidence="1" id="KW-0812">Transmembrane</keyword>
<dbReference type="AlphaFoldDB" id="A0A1E7QYV8"/>
<dbReference type="RefSeq" id="WP_070070792.1">
    <property type="nucleotide sequence ID" value="NZ_MKKK01000067.1"/>
</dbReference>
<evidence type="ECO:0000256" key="1">
    <source>
        <dbReference type="SAM" id="Phobius"/>
    </source>
</evidence>
<evidence type="ECO:0000313" key="2">
    <source>
        <dbReference type="EMBL" id="OEY92196.1"/>
    </source>
</evidence>
<dbReference type="EMBL" id="MKKK01000067">
    <property type="protein sequence ID" value="OEY92196.1"/>
    <property type="molecule type" value="Genomic_DNA"/>
</dbReference>
<name>A0A1E7QYV8_9GAMM</name>
<comment type="caution">
    <text evidence="2">The sequence shown here is derived from an EMBL/GenBank/DDBJ whole genome shotgun (WGS) entry which is preliminary data.</text>
</comment>
<feature type="transmembrane region" description="Helical" evidence="1">
    <location>
        <begin position="35"/>
        <end position="54"/>
    </location>
</feature>
<feature type="transmembrane region" description="Helical" evidence="1">
    <location>
        <begin position="6"/>
        <end position="28"/>
    </location>
</feature>
<sequence length="63" mass="7070">MLLKFAIRFLIILFAVIALTAIAIHFFFSSQATTLWIMMMPVILGIPILAAIIFTTDNELNTL</sequence>
<keyword evidence="1" id="KW-1133">Transmembrane helix</keyword>
<reference evidence="2 3" key="1">
    <citation type="submission" date="2016-09" db="EMBL/GenBank/DDBJ databases">
        <authorList>
            <person name="Capua I."/>
            <person name="De Benedictis P."/>
            <person name="Joannis T."/>
            <person name="Lombin L.H."/>
            <person name="Cattoli G."/>
        </authorList>
    </citation>
    <scope>NUCLEOTIDE SEQUENCE [LARGE SCALE GENOMIC DNA]</scope>
    <source>
        <strain evidence="2 3">ANC 4671</strain>
    </source>
</reference>
<organism evidence="2 3">
    <name type="scientific">Acinetobacter qingfengensis</name>
    <dbReference type="NCBI Taxonomy" id="1262585"/>
    <lineage>
        <taxon>Bacteria</taxon>
        <taxon>Pseudomonadati</taxon>
        <taxon>Pseudomonadota</taxon>
        <taxon>Gammaproteobacteria</taxon>
        <taxon>Moraxellales</taxon>
        <taxon>Moraxellaceae</taxon>
        <taxon>Acinetobacter</taxon>
    </lineage>
</organism>
<dbReference type="Proteomes" id="UP000185895">
    <property type="component" value="Unassembled WGS sequence"/>
</dbReference>
<keyword evidence="3" id="KW-1185">Reference proteome</keyword>
<evidence type="ECO:0000313" key="3">
    <source>
        <dbReference type="Proteomes" id="UP000185895"/>
    </source>
</evidence>
<proteinExistence type="predicted"/>
<gene>
    <name evidence="2" type="ORF">BJI46_05435</name>
</gene>
<keyword evidence="1" id="KW-0472">Membrane</keyword>
<dbReference type="OrthoDB" id="6713266at2"/>